<proteinExistence type="predicted"/>
<accession>A0A8J2I0V3</accession>
<dbReference type="RefSeq" id="XP_043168562.1">
    <property type="nucleotide sequence ID" value="XM_043312627.1"/>
</dbReference>
<evidence type="ECO:0000313" key="2">
    <source>
        <dbReference type="Proteomes" id="UP000676310"/>
    </source>
</evidence>
<dbReference type="Gene3D" id="2.60.120.10">
    <property type="entry name" value="Jelly Rolls"/>
    <property type="match status" value="1"/>
</dbReference>
<dbReference type="SUPFAM" id="SSF51182">
    <property type="entry name" value="RmlC-like cupins"/>
    <property type="match status" value="1"/>
</dbReference>
<dbReference type="AlphaFoldDB" id="A0A8J2I0V3"/>
<dbReference type="InterPro" id="IPR011051">
    <property type="entry name" value="RmlC_Cupin_sf"/>
</dbReference>
<dbReference type="GeneID" id="67016743"/>
<dbReference type="EMBL" id="CAJRGZ010000018">
    <property type="protein sequence ID" value="CAG5158154.1"/>
    <property type="molecule type" value="Genomic_DNA"/>
</dbReference>
<keyword evidence="2" id="KW-1185">Reference proteome</keyword>
<reference evidence="1" key="1">
    <citation type="submission" date="2021-05" db="EMBL/GenBank/DDBJ databases">
        <authorList>
            <person name="Stam R."/>
        </authorList>
    </citation>
    <scope>NUCLEOTIDE SEQUENCE</scope>
    <source>
        <strain evidence="1">CS162</strain>
    </source>
</reference>
<dbReference type="InterPro" id="IPR014710">
    <property type="entry name" value="RmlC-like_jellyroll"/>
</dbReference>
<dbReference type="OrthoDB" id="9976870at2759"/>
<name>A0A8J2I0V3_9PLEO</name>
<protein>
    <submittedName>
        <fullName evidence="1">Uncharacterized protein</fullName>
    </submittedName>
</protein>
<comment type="caution">
    <text evidence="1">The sequence shown here is derived from an EMBL/GenBank/DDBJ whole genome shotgun (WGS) entry which is preliminary data.</text>
</comment>
<gene>
    <name evidence="1" type="ORF">ALTATR162_LOCUS5011</name>
</gene>
<dbReference type="CDD" id="cd02208">
    <property type="entry name" value="cupin_RmlC-like"/>
    <property type="match status" value="1"/>
</dbReference>
<organism evidence="1 2">
    <name type="scientific">Alternaria atra</name>
    <dbReference type="NCBI Taxonomy" id="119953"/>
    <lineage>
        <taxon>Eukaryota</taxon>
        <taxon>Fungi</taxon>
        <taxon>Dikarya</taxon>
        <taxon>Ascomycota</taxon>
        <taxon>Pezizomycotina</taxon>
        <taxon>Dothideomycetes</taxon>
        <taxon>Pleosporomycetidae</taxon>
        <taxon>Pleosporales</taxon>
        <taxon>Pleosporineae</taxon>
        <taxon>Pleosporaceae</taxon>
        <taxon>Alternaria</taxon>
        <taxon>Alternaria sect. Ulocladioides</taxon>
    </lineage>
</organism>
<dbReference type="Proteomes" id="UP000676310">
    <property type="component" value="Unassembled WGS sequence"/>
</dbReference>
<evidence type="ECO:0000313" key="1">
    <source>
        <dbReference type="EMBL" id="CAG5158154.1"/>
    </source>
</evidence>
<sequence length="167" mass="18920">MATTNLEAVETAKTISGPHTLFNSSFIIEFLEPPPTLNATVLMRTIYLTPANSKGKHHPQSPPLHLHFDQSETFYVAKGKVGTTLGWAAQDQAWTSEDGAFEIEPWVPHRFWPHPEAQEDSVLYVWAHPTGTPDPMDRLFFENLLLYMSDVEEKKVSLSLIQIMLMQ</sequence>